<feature type="region of interest" description="Disordered" evidence="3">
    <location>
        <begin position="27"/>
        <end position="46"/>
    </location>
</feature>
<evidence type="ECO:0000256" key="2">
    <source>
        <dbReference type="RuleBase" id="RU003567"/>
    </source>
</evidence>
<dbReference type="PANTHER" id="PTHR10381:SF6">
    <property type="entry name" value="ATP-DEPENDENT CLP PROTEASE PROTEOLYTIC SUBUNIT-RELATED PROTEIN 3, CHLOROPLASTIC"/>
    <property type="match status" value="1"/>
</dbReference>
<dbReference type="PRINTS" id="PR00127">
    <property type="entry name" value="CLPPROTEASEP"/>
</dbReference>
<accession>A0A813E923</accession>
<reference evidence="4" key="1">
    <citation type="submission" date="2021-02" db="EMBL/GenBank/DDBJ databases">
        <authorList>
            <person name="Dougan E. K."/>
            <person name="Rhodes N."/>
            <person name="Thang M."/>
            <person name="Chan C."/>
        </authorList>
    </citation>
    <scope>NUCLEOTIDE SEQUENCE</scope>
</reference>
<dbReference type="CDD" id="cd07017">
    <property type="entry name" value="S14_ClpP_2"/>
    <property type="match status" value="1"/>
</dbReference>
<protein>
    <recommendedName>
        <fullName evidence="2">ATP-dependent Clp protease proteolytic subunit</fullName>
    </recommendedName>
</protein>
<dbReference type="GO" id="GO:0009368">
    <property type="term" value="C:endopeptidase Clp complex"/>
    <property type="evidence" value="ECO:0007669"/>
    <property type="project" value="TreeGrafter"/>
</dbReference>
<sequence>MATAALASLSAMSTPSYARTFVGGNVAETSRPRSSDRMGRGSASLPTAATSAVDAPLGSGSSWASALVPVTLCALAAAAKRQSRRRHPRTSLAAYASAPQSYEGAPIGPPPDLPSLLLKERIVYLGTPITNEVTELIIAQLLYLNYESADKPVTMYINSTGSTMKNNTKYIGEQKVGMETDAFAIADCMAYIKPQVQTICIGQAYGTAAVLLGLGTKGKRFALPNATIMLAEPREPPSRGPRQASDIRIMAQEVLQNRSTMSELMSKATGKTMAQVVEDTSRCKYMTPDEAVVYGLLDKVLTPEKLKEAGGGLPSFVSAMN</sequence>
<dbReference type="GO" id="GO:0004252">
    <property type="term" value="F:serine-type endopeptidase activity"/>
    <property type="evidence" value="ECO:0007669"/>
    <property type="project" value="InterPro"/>
</dbReference>
<dbReference type="InterPro" id="IPR001907">
    <property type="entry name" value="ClpP"/>
</dbReference>
<dbReference type="Pfam" id="PF00574">
    <property type="entry name" value="CLP_protease"/>
    <property type="match status" value="1"/>
</dbReference>
<evidence type="ECO:0000313" key="5">
    <source>
        <dbReference type="Proteomes" id="UP000654075"/>
    </source>
</evidence>
<dbReference type="EMBL" id="CAJNNV010008866">
    <property type="protein sequence ID" value="CAE8596738.1"/>
    <property type="molecule type" value="Genomic_DNA"/>
</dbReference>
<feature type="compositionally biased region" description="Basic and acidic residues" evidence="3">
    <location>
        <begin position="30"/>
        <end position="39"/>
    </location>
</feature>
<dbReference type="Proteomes" id="UP000654075">
    <property type="component" value="Unassembled WGS sequence"/>
</dbReference>
<dbReference type="PANTHER" id="PTHR10381">
    <property type="entry name" value="ATP-DEPENDENT CLP PROTEASE PROTEOLYTIC SUBUNIT"/>
    <property type="match status" value="1"/>
</dbReference>
<dbReference type="GO" id="GO:0006515">
    <property type="term" value="P:protein quality control for misfolded or incompletely synthesized proteins"/>
    <property type="evidence" value="ECO:0007669"/>
    <property type="project" value="TreeGrafter"/>
</dbReference>
<organism evidence="4 5">
    <name type="scientific">Polarella glacialis</name>
    <name type="common">Dinoflagellate</name>
    <dbReference type="NCBI Taxonomy" id="89957"/>
    <lineage>
        <taxon>Eukaryota</taxon>
        <taxon>Sar</taxon>
        <taxon>Alveolata</taxon>
        <taxon>Dinophyceae</taxon>
        <taxon>Suessiales</taxon>
        <taxon>Suessiaceae</taxon>
        <taxon>Polarella</taxon>
    </lineage>
</organism>
<proteinExistence type="inferred from homology"/>
<comment type="similarity">
    <text evidence="1 2">Belongs to the peptidase S14 family.</text>
</comment>
<dbReference type="AlphaFoldDB" id="A0A813E923"/>
<evidence type="ECO:0000313" key="4">
    <source>
        <dbReference type="EMBL" id="CAE8596738.1"/>
    </source>
</evidence>
<dbReference type="InterPro" id="IPR029045">
    <property type="entry name" value="ClpP/crotonase-like_dom_sf"/>
</dbReference>
<dbReference type="Gene3D" id="3.90.226.10">
    <property type="entry name" value="2-enoyl-CoA Hydratase, Chain A, domain 1"/>
    <property type="match status" value="1"/>
</dbReference>
<name>A0A813E923_POLGL</name>
<dbReference type="GO" id="GO:0051117">
    <property type="term" value="F:ATPase binding"/>
    <property type="evidence" value="ECO:0007669"/>
    <property type="project" value="TreeGrafter"/>
</dbReference>
<dbReference type="InterPro" id="IPR023562">
    <property type="entry name" value="ClpP/TepA"/>
</dbReference>
<evidence type="ECO:0000256" key="3">
    <source>
        <dbReference type="SAM" id="MobiDB-lite"/>
    </source>
</evidence>
<gene>
    <name evidence="4" type="ORF">PGLA1383_LOCUS15199</name>
</gene>
<dbReference type="SUPFAM" id="SSF52096">
    <property type="entry name" value="ClpP/crotonase"/>
    <property type="match status" value="1"/>
</dbReference>
<dbReference type="GO" id="GO:0004176">
    <property type="term" value="F:ATP-dependent peptidase activity"/>
    <property type="evidence" value="ECO:0007669"/>
    <property type="project" value="InterPro"/>
</dbReference>
<dbReference type="OrthoDB" id="2017408at2759"/>
<keyword evidence="5" id="KW-1185">Reference proteome</keyword>
<evidence type="ECO:0000256" key="1">
    <source>
        <dbReference type="ARBA" id="ARBA00007039"/>
    </source>
</evidence>
<comment type="caution">
    <text evidence="4">The sequence shown here is derived from an EMBL/GenBank/DDBJ whole genome shotgun (WGS) entry which is preliminary data.</text>
</comment>
<dbReference type="OMA" id="IRIMAQE"/>